<protein>
    <submittedName>
        <fullName evidence="2">GNAT family N-acetyltransferase</fullName>
    </submittedName>
</protein>
<proteinExistence type="predicted"/>
<evidence type="ECO:0000313" key="2">
    <source>
        <dbReference type="EMBL" id="RBQ15069.1"/>
    </source>
</evidence>
<dbReference type="Proteomes" id="UP000253303">
    <property type="component" value="Unassembled WGS sequence"/>
</dbReference>
<sequence length="295" mass="30960">MSSMTRLSAPLSDVAGAAAEAARAAAGRSGVRVAELRETADLQRLCALFGTIWRAEPGGEPPMITSLLRALCHTGNYVTGAFDGEEMVGACVGVYAEPAGQVLHSHMAGVAASAQARSIGYTLKLHQRAWALARGINRVTWTYDPLIRRNAHFNITKLGALPTAYFTDFYGPMEDAVNGGTPTDRVLVEWRLDSERAVTAASGVRVPAPVVDAPRILSVGPDGLPLHDPAATRSGGSVVLAEVPADIERMRHTDRASAAAWRSALREVLGGLLGAGAAVTGFSSANCYVIDLEAS</sequence>
<dbReference type="EMBL" id="QMEY01000026">
    <property type="protein sequence ID" value="RBQ15069.1"/>
    <property type="molecule type" value="Genomic_DNA"/>
</dbReference>
<dbReference type="OrthoDB" id="9797990at2"/>
<evidence type="ECO:0000313" key="3">
    <source>
        <dbReference type="Proteomes" id="UP000253303"/>
    </source>
</evidence>
<dbReference type="SUPFAM" id="SSF55729">
    <property type="entry name" value="Acyl-CoA N-acyltransferases (Nat)"/>
    <property type="match status" value="1"/>
</dbReference>
<dbReference type="Gene3D" id="3.40.630.30">
    <property type="match status" value="1"/>
</dbReference>
<accession>A0A366LNT9</accession>
<dbReference type="InterPro" id="IPR016181">
    <property type="entry name" value="Acyl_CoA_acyltransferase"/>
</dbReference>
<gene>
    <name evidence="2" type="ORF">DP939_37345</name>
</gene>
<dbReference type="Pfam" id="PF13480">
    <property type="entry name" value="Acetyltransf_6"/>
    <property type="match status" value="1"/>
</dbReference>
<dbReference type="InterPro" id="IPR038740">
    <property type="entry name" value="BioF2-like_GNAT_dom"/>
</dbReference>
<keyword evidence="3" id="KW-1185">Reference proteome</keyword>
<dbReference type="InterPro" id="IPR038764">
    <property type="entry name" value="GNAT_N_AcTrfase_prd"/>
</dbReference>
<feature type="domain" description="BioF2-like acetyltransferase" evidence="1">
    <location>
        <begin position="22"/>
        <end position="139"/>
    </location>
</feature>
<dbReference type="PANTHER" id="PTHR41700:SF1">
    <property type="entry name" value="N-ACETYLTRANSFERASE DOMAIN-CONTAINING PROTEIN"/>
    <property type="match status" value="1"/>
</dbReference>
<comment type="caution">
    <text evidence="2">The sequence shown here is derived from an EMBL/GenBank/DDBJ whole genome shotgun (WGS) entry which is preliminary data.</text>
</comment>
<name>A0A366LNT9_9ACTN</name>
<keyword evidence="2" id="KW-0808">Transferase</keyword>
<dbReference type="AlphaFoldDB" id="A0A366LNT9"/>
<organism evidence="2 3">
    <name type="scientific">Spongiactinospora rosea</name>
    <dbReference type="NCBI Taxonomy" id="2248750"/>
    <lineage>
        <taxon>Bacteria</taxon>
        <taxon>Bacillati</taxon>
        <taxon>Actinomycetota</taxon>
        <taxon>Actinomycetes</taxon>
        <taxon>Streptosporangiales</taxon>
        <taxon>Streptosporangiaceae</taxon>
        <taxon>Spongiactinospora</taxon>
    </lineage>
</organism>
<dbReference type="PANTHER" id="PTHR41700">
    <property type="entry name" value="GCN5-RELATED N-ACETYLTRANSFERASE"/>
    <property type="match status" value="1"/>
</dbReference>
<dbReference type="GO" id="GO:0016740">
    <property type="term" value="F:transferase activity"/>
    <property type="evidence" value="ECO:0007669"/>
    <property type="project" value="UniProtKB-KW"/>
</dbReference>
<reference evidence="2 3" key="1">
    <citation type="submission" date="2018-06" db="EMBL/GenBank/DDBJ databases">
        <title>Sphaerisporangium craniellae sp. nov., isolated from a marine sponge in the South China Sea.</title>
        <authorList>
            <person name="Li L."/>
        </authorList>
    </citation>
    <scope>NUCLEOTIDE SEQUENCE [LARGE SCALE GENOMIC DNA]</scope>
    <source>
        <strain evidence="2 3">LHW63015</strain>
    </source>
</reference>
<evidence type="ECO:0000259" key="1">
    <source>
        <dbReference type="Pfam" id="PF13480"/>
    </source>
</evidence>